<gene>
    <name evidence="2" type="ORF">ACFP4F_01995</name>
</gene>
<sequence>MTDETPGEASEVPVHALRLLPWTTPDGRPCYLSTDGTGPVSALADSVEQIQLGMGAELLQYARAMHADPKVTDAEFRYLALRLAEALSDALRVADCRARR</sequence>
<proteinExistence type="predicted"/>
<dbReference type="RefSeq" id="WP_051861387.1">
    <property type="nucleotide sequence ID" value="NZ_JBHSPX010000001.1"/>
</dbReference>
<dbReference type="EMBL" id="JBHSPX010000001">
    <property type="protein sequence ID" value="MFC6061323.1"/>
    <property type="molecule type" value="Genomic_DNA"/>
</dbReference>
<keyword evidence="3" id="KW-1185">Reference proteome</keyword>
<name>A0ABW1MD19_9ACTN</name>
<accession>A0ABW1MD19</accession>
<dbReference type="InterPro" id="IPR036230">
    <property type="entry name" value="LeuA_allosteric_dom_sf"/>
</dbReference>
<reference evidence="3" key="1">
    <citation type="journal article" date="2019" name="Int. J. Syst. Evol. Microbiol.">
        <title>The Global Catalogue of Microorganisms (GCM) 10K type strain sequencing project: providing services to taxonomists for standard genome sequencing and annotation.</title>
        <authorList>
            <consortium name="The Broad Institute Genomics Platform"/>
            <consortium name="The Broad Institute Genome Sequencing Center for Infectious Disease"/>
            <person name="Wu L."/>
            <person name="Ma J."/>
        </authorList>
    </citation>
    <scope>NUCLEOTIDE SEQUENCE [LARGE SCALE GENOMIC DNA]</scope>
    <source>
        <strain evidence="3">CGMCC 1.15180</strain>
    </source>
</reference>
<organism evidence="2 3">
    <name type="scientific">Streptomyces ochraceiscleroticus</name>
    <dbReference type="NCBI Taxonomy" id="47761"/>
    <lineage>
        <taxon>Bacteria</taxon>
        <taxon>Bacillati</taxon>
        <taxon>Actinomycetota</taxon>
        <taxon>Actinomycetes</taxon>
        <taxon>Kitasatosporales</taxon>
        <taxon>Streptomycetaceae</taxon>
        <taxon>Streptomyces</taxon>
    </lineage>
</organism>
<comment type="caution">
    <text evidence="2">The sequence shown here is derived from an EMBL/GenBank/DDBJ whole genome shotgun (WGS) entry which is preliminary data.</text>
</comment>
<keyword evidence="1" id="KW-0808">Transferase</keyword>
<protein>
    <submittedName>
        <fullName evidence="2">Uncharacterized protein</fullName>
    </submittedName>
</protein>
<dbReference type="Proteomes" id="UP001596139">
    <property type="component" value="Unassembled WGS sequence"/>
</dbReference>
<dbReference type="SUPFAM" id="SSF110921">
    <property type="entry name" value="2-isopropylmalate synthase LeuA, allosteric (dimerisation) domain"/>
    <property type="match status" value="1"/>
</dbReference>
<evidence type="ECO:0000313" key="2">
    <source>
        <dbReference type="EMBL" id="MFC6061323.1"/>
    </source>
</evidence>
<evidence type="ECO:0000313" key="3">
    <source>
        <dbReference type="Proteomes" id="UP001596139"/>
    </source>
</evidence>
<evidence type="ECO:0000256" key="1">
    <source>
        <dbReference type="ARBA" id="ARBA00022679"/>
    </source>
</evidence>